<dbReference type="Pfam" id="PF02386">
    <property type="entry name" value="TrkH"/>
    <property type="match status" value="1"/>
</dbReference>
<feature type="transmembrane region" description="Helical" evidence="10">
    <location>
        <begin position="308"/>
        <end position="327"/>
    </location>
</feature>
<comment type="caution">
    <text evidence="11">The sequence shown here is derived from an EMBL/GenBank/DDBJ whole genome shotgun (WGS) entry which is preliminary data.</text>
</comment>
<dbReference type="AlphaFoldDB" id="A0A8J2ZW59"/>
<evidence type="ECO:0000256" key="4">
    <source>
        <dbReference type="ARBA" id="ARBA00022538"/>
    </source>
</evidence>
<accession>A0A8J2ZW59</accession>
<dbReference type="InterPro" id="IPR003445">
    <property type="entry name" value="Cat_transpt"/>
</dbReference>
<feature type="transmembrane region" description="Helical" evidence="10">
    <location>
        <begin position="117"/>
        <end position="144"/>
    </location>
</feature>
<keyword evidence="5 10" id="KW-0812">Transmembrane</keyword>
<feature type="transmembrane region" description="Helical" evidence="10">
    <location>
        <begin position="73"/>
        <end position="97"/>
    </location>
</feature>
<name>A0A8J2ZW59_9BACL</name>
<feature type="transmembrane region" description="Helical" evidence="10">
    <location>
        <begin position="347"/>
        <end position="366"/>
    </location>
</feature>
<evidence type="ECO:0000256" key="2">
    <source>
        <dbReference type="ARBA" id="ARBA00022448"/>
    </source>
</evidence>
<dbReference type="PANTHER" id="PTHR32024:SF1">
    <property type="entry name" value="KTR SYSTEM POTASSIUM UPTAKE PROTEIN B"/>
    <property type="match status" value="1"/>
</dbReference>
<keyword evidence="6" id="KW-0630">Potassium</keyword>
<organism evidence="11 12">
    <name type="scientific">Pullulanibacillus pueri</name>
    <dbReference type="NCBI Taxonomy" id="1437324"/>
    <lineage>
        <taxon>Bacteria</taxon>
        <taxon>Bacillati</taxon>
        <taxon>Bacillota</taxon>
        <taxon>Bacilli</taxon>
        <taxon>Bacillales</taxon>
        <taxon>Sporolactobacillaceae</taxon>
        <taxon>Pullulanibacillus</taxon>
    </lineage>
</organism>
<dbReference type="Proteomes" id="UP000656813">
    <property type="component" value="Unassembled WGS sequence"/>
</dbReference>
<evidence type="ECO:0000256" key="8">
    <source>
        <dbReference type="ARBA" id="ARBA00023065"/>
    </source>
</evidence>
<evidence type="ECO:0000313" key="12">
    <source>
        <dbReference type="Proteomes" id="UP000656813"/>
    </source>
</evidence>
<feature type="transmembrane region" description="Helical" evidence="10">
    <location>
        <begin position="12"/>
        <end position="34"/>
    </location>
</feature>
<evidence type="ECO:0000256" key="3">
    <source>
        <dbReference type="ARBA" id="ARBA00022475"/>
    </source>
</evidence>
<dbReference type="EMBL" id="BMFV01000011">
    <property type="protein sequence ID" value="GGH81062.1"/>
    <property type="molecule type" value="Genomic_DNA"/>
</dbReference>
<proteinExistence type="predicted"/>
<dbReference type="PROSITE" id="PS51257">
    <property type="entry name" value="PROKAR_LIPOPROTEIN"/>
    <property type="match status" value="1"/>
</dbReference>
<keyword evidence="2" id="KW-0813">Transport</keyword>
<keyword evidence="8" id="KW-0406">Ion transport</keyword>
<feature type="transmembrane region" description="Helical" evidence="10">
    <location>
        <begin position="223"/>
        <end position="244"/>
    </location>
</feature>
<evidence type="ECO:0000313" key="11">
    <source>
        <dbReference type="EMBL" id="GGH81062.1"/>
    </source>
</evidence>
<keyword evidence="3" id="KW-1003">Cell membrane</keyword>
<feature type="transmembrane region" description="Helical" evidence="10">
    <location>
        <begin position="402"/>
        <end position="423"/>
    </location>
</feature>
<evidence type="ECO:0000256" key="1">
    <source>
        <dbReference type="ARBA" id="ARBA00004651"/>
    </source>
</evidence>
<dbReference type="GO" id="GO:0005886">
    <property type="term" value="C:plasma membrane"/>
    <property type="evidence" value="ECO:0007669"/>
    <property type="project" value="UniProtKB-SubCell"/>
</dbReference>
<feature type="transmembrane region" description="Helical" evidence="10">
    <location>
        <begin position="375"/>
        <end position="396"/>
    </location>
</feature>
<dbReference type="NCBIfam" id="TIGR00933">
    <property type="entry name" value="2a38"/>
    <property type="match status" value="1"/>
</dbReference>
<feature type="transmembrane region" description="Helical" evidence="10">
    <location>
        <begin position="156"/>
        <end position="176"/>
    </location>
</feature>
<evidence type="ECO:0000256" key="5">
    <source>
        <dbReference type="ARBA" id="ARBA00022692"/>
    </source>
</evidence>
<dbReference type="PANTHER" id="PTHR32024">
    <property type="entry name" value="TRK SYSTEM POTASSIUM UPTAKE PROTEIN TRKG-RELATED"/>
    <property type="match status" value="1"/>
</dbReference>
<feature type="transmembrane region" description="Helical" evidence="10">
    <location>
        <begin position="40"/>
        <end position="61"/>
    </location>
</feature>
<comment type="subcellular location">
    <subcellularLocation>
        <location evidence="1">Cell membrane</location>
        <topology evidence="1">Multi-pass membrane protein</topology>
    </subcellularLocation>
</comment>
<protein>
    <submittedName>
        <fullName evidence="11">Ktr system potassium uptake protein B</fullName>
    </submittedName>
</protein>
<reference evidence="11" key="2">
    <citation type="submission" date="2020-09" db="EMBL/GenBank/DDBJ databases">
        <authorList>
            <person name="Sun Q."/>
            <person name="Zhou Y."/>
        </authorList>
    </citation>
    <scope>NUCLEOTIDE SEQUENCE</scope>
    <source>
        <strain evidence="11">CGMCC 1.12777</strain>
    </source>
</reference>
<evidence type="ECO:0000256" key="10">
    <source>
        <dbReference type="SAM" id="Phobius"/>
    </source>
</evidence>
<dbReference type="RefSeq" id="WP_229745489.1">
    <property type="nucleotide sequence ID" value="NZ_BMFV01000011.1"/>
</dbReference>
<dbReference type="InterPro" id="IPR004772">
    <property type="entry name" value="TrkH"/>
</dbReference>
<reference evidence="11" key="1">
    <citation type="journal article" date="2014" name="Int. J. Syst. Evol. Microbiol.">
        <title>Complete genome sequence of Corynebacterium casei LMG S-19264T (=DSM 44701T), isolated from a smear-ripened cheese.</title>
        <authorList>
            <consortium name="US DOE Joint Genome Institute (JGI-PGF)"/>
            <person name="Walter F."/>
            <person name="Albersmeier A."/>
            <person name="Kalinowski J."/>
            <person name="Ruckert C."/>
        </authorList>
    </citation>
    <scope>NUCLEOTIDE SEQUENCE</scope>
    <source>
        <strain evidence="11">CGMCC 1.12777</strain>
    </source>
</reference>
<keyword evidence="7 10" id="KW-1133">Transmembrane helix</keyword>
<dbReference type="GO" id="GO:0015379">
    <property type="term" value="F:potassium:chloride symporter activity"/>
    <property type="evidence" value="ECO:0007669"/>
    <property type="project" value="InterPro"/>
</dbReference>
<keyword evidence="4" id="KW-0633">Potassium transport</keyword>
<evidence type="ECO:0000256" key="7">
    <source>
        <dbReference type="ARBA" id="ARBA00022989"/>
    </source>
</evidence>
<gene>
    <name evidence="11" type="primary">ktrB</name>
    <name evidence="11" type="ORF">GCM10007096_18400</name>
</gene>
<feature type="transmembrane region" description="Helical" evidence="10">
    <location>
        <begin position="188"/>
        <end position="211"/>
    </location>
</feature>
<keyword evidence="12" id="KW-1185">Reference proteome</keyword>
<evidence type="ECO:0000256" key="9">
    <source>
        <dbReference type="ARBA" id="ARBA00023136"/>
    </source>
</evidence>
<keyword evidence="9 10" id="KW-0472">Membrane</keyword>
<evidence type="ECO:0000256" key="6">
    <source>
        <dbReference type="ARBA" id="ARBA00022958"/>
    </source>
</evidence>
<sequence length="440" mass="48083">MKRLLRINWNAPQLLTCIYCFIIAVGSCLLMLPFATTKGISFLDTLFTATSAITVTGLIVVDTGHAFTLFGQMIILILIQLGGLGIMSFAVFIYILLGRKIGLKERILIQQSINQSHFGGIIFVARRLLVYSLMCEFVGALFLACRWIPELGWAKGIYAAIFHSISAFNNAGFSTWSDSLSQYVADPIINFVISALFIIGGLGFTVLLDIWNKKTFRSLTLQTKLMIYGTLLLNFIAVFAVFILEYSNPHTLGHLSLPGKLWASYFQGVVPRTAGFNTIDIGNLHSSTLFLMCILMFIGAGSGSTGGGIKLTTFIAMVLCVVTFLRGKSDVVIFNRTIPQSQIIRSLSVAFLASSLIFTAVFVLIITEKAPLIEILFEAISAFGTVGMSMGLTASLTCIGKIVIMIVMFIGKLGPLTLAFSFIKKNEALIRHPEEDILTG</sequence>